<dbReference type="EMBL" id="JAAGWK010000019">
    <property type="protein sequence ID" value="NEL55018.1"/>
    <property type="molecule type" value="Genomic_DNA"/>
</dbReference>
<comment type="subcellular location">
    <subcellularLocation>
        <location evidence="1">Cell membrane</location>
        <topology evidence="1">Multi-pass membrane protein</topology>
    </subcellularLocation>
</comment>
<evidence type="ECO:0000256" key="8">
    <source>
        <dbReference type="SAM" id="Phobius"/>
    </source>
</evidence>
<dbReference type="Proteomes" id="UP000470470">
    <property type="component" value="Unassembled WGS sequence"/>
</dbReference>
<comment type="caution">
    <text evidence="10">The sequence shown here is derived from an EMBL/GenBank/DDBJ whole genome shotgun (WGS) entry which is preliminary data.</text>
</comment>
<feature type="region of interest" description="Disordered" evidence="7">
    <location>
        <begin position="226"/>
        <end position="261"/>
    </location>
</feature>
<dbReference type="PANTHER" id="PTHR32309">
    <property type="entry name" value="TYROSINE-PROTEIN KINASE"/>
    <property type="match status" value="1"/>
</dbReference>
<sequence length="455" mass="46191">MLEPTASASEAETTSVVGRALWRARWAILAAALVAAVGGYLLSSLQAETYTATGRVVLTSSQDFDPLGNQPFGDPSRFVANQVAIIGTQPVLDIALGQLDDDTTLTELSDSLEVTGSTEDDLVTVNVSAETGQEAADRVNAVIDAYRQYSLQRVADEAAQAIAATTTPSVADQIQTQAAVYGDGVYEAVPALVPMEPSAPNPLRDGAILAAVAALAVCGIALARRSPSRRPESGTDVGGPRVLGTVRAGSGGGRGAGTADTDRSTDAAMALVALDYARRDTPGPVLVTGATKDSGQAEVAYGLAVSAAGQGRRVLLVDADPEARALLATAGVAAPPRVLDELGSADGGEVDVVVPLSPAGLPTGAVLGLATLGWAEGPVRLDEEGLSKALSRLAGSYDLVLLQSAPITVSPLAYALVGQAGGVVAAVGPRESDQLPALQHRVESAQRPLTGVVHT</sequence>
<proteinExistence type="inferred from homology"/>
<keyword evidence="11" id="KW-1185">Reference proteome</keyword>
<evidence type="ECO:0000256" key="6">
    <source>
        <dbReference type="ARBA" id="ARBA00023136"/>
    </source>
</evidence>
<dbReference type="Gene3D" id="3.40.50.300">
    <property type="entry name" value="P-loop containing nucleotide triphosphate hydrolases"/>
    <property type="match status" value="1"/>
</dbReference>
<dbReference type="GO" id="GO:0005886">
    <property type="term" value="C:plasma membrane"/>
    <property type="evidence" value="ECO:0007669"/>
    <property type="project" value="UniProtKB-SubCell"/>
</dbReference>
<keyword evidence="6 8" id="KW-0472">Membrane</keyword>
<keyword evidence="4 8" id="KW-0812">Transmembrane</keyword>
<name>A0A7K3WEU3_9ACTN</name>
<dbReference type="SUPFAM" id="SSF52540">
    <property type="entry name" value="P-loop containing nucleoside triphosphate hydrolases"/>
    <property type="match status" value="1"/>
</dbReference>
<dbReference type="AlphaFoldDB" id="A0A7K3WEU3"/>
<feature type="transmembrane region" description="Helical" evidence="8">
    <location>
        <begin position="26"/>
        <end position="43"/>
    </location>
</feature>
<dbReference type="InterPro" id="IPR003856">
    <property type="entry name" value="LPS_length_determ_N"/>
</dbReference>
<dbReference type="PANTHER" id="PTHR32309:SF31">
    <property type="entry name" value="CAPSULAR EXOPOLYSACCHARIDE FAMILY"/>
    <property type="match status" value="1"/>
</dbReference>
<accession>A0A7K3WEU3</accession>
<protein>
    <recommendedName>
        <fullName evidence="9">Polysaccharide chain length determinant N-terminal domain-containing protein</fullName>
    </recommendedName>
</protein>
<keyword evidence="3" id="KW-1003">Cell membrane</keyword>
<evidence type="ECO:0000256" key="5">
    <source>
        <dbReference type="ARBA" id="ARBA00022989"/>
    </source>
</evidence>
<evidence type="ECO:0000259" key="9">
    <source>
        <dbReference type="Pfam" id="PF02706"/>
    </source>
</evidence>
<dbReference type="InterPro" id="IPR027417">
    <property type="entry name" value="P-loop_NTPase"/>
</dbReference>
<evidence type="ECO:0000256" key="7">
    <source>
        <dbReference type="SAM" id="MobiDB-lite"/>
    </source>
</evidence>
<evidence type="ECO:0000256" key="1">
    <source>
        <dbReference type="ARBA" id="ARBA00004651"/>
    </source>
</evidence>
<comment type="similarity">
    <text evidence="2">Belongs to the CpsC/CapA family.</text>
</comment>
<reference evidence="10 11" key="1">
    <citation type="submission" date="2020-02" db="EMBL/GenBank/DDBJ databases">
        <title>The whole genome sequence of CPCC 205119.</title>
        <authorList>
            <person name="Jiang Z."/>
        </authorList>
    </citation>
    <scope>NUCLEOTIDE SEQUENCE [LARGE SCALE GENOMIC DNA]</scope>
    <source>
        <strain evidence="10 11">CPCC 205119</strain>
    </source>
</reference>
<evidence type="ECO:0000256" key="2">
    <source>
        <dbReference type="ARBA" id="ARBA00006683"/>
    </source>
</evidence>
<dbReference type="InterPro" id="IPR050445">
    <property type="entry name" value="Bact_polysacc_biosynth/exp"/>
</dbReference>
<feature type="domain" description="Polysaccharide chain length determinant N-terminal" evidence="9">
    <location>
        <begin position="19"/>
        <end position="89"/>
    </location>
</feature>
<dbReference type="RefSeq" id="WP_162392913.1">
    <property type="nucleotide sequence ID" value="NZ_JAABOZ010000003.1"/>
</dbReference>
<dbReference type="Pfam" id="PF02706">
    <property type="entry name" value="Wzz"/>
    <property type="match status" value="1"/>
</dbReference>
<gene>
    <name evidence="10" type="ORF">G1H19_13530</name>
</gene>
<evidence type="ECO:0000313" key="11">
    <source>
        <dbReference type="Proteomes" id="UP000470470"/>
    </source>
</evidence>
<keyword evidence="5 8" id="KW-1133">Transmembrane helix</keyword>
<evidence type="ECO:0000256" key="3">
    <source>
        <dbReference type="ARBA" id="ARBA00022475"/>
    </source>
</evidence>
<evidence type="ECO:0000313" key="10">
    <source>
        <dbReference type="EMBL" id="NEL55018.1"/>
    </source>
</evidence>
<evidence type="ECO:0000256" key="4">
    <source>
        <dbReference type="ARBA" id="ARBA00022692"/>
    </source>
</evidence>
<organism evidence="10 11">
    <name type="scientific">Goekera deserti</name>
    <dbReference type="NCBI Taxonomy" id="2497753"/>
    <lineage>
        <taxon>Bacteria</taxon>
        <taxon>Bacillati</taxon>
        <taxon>Actinomycetota</taxon>
        <taxon>Actinomycetes</taxon>
        <taxon>Geodermatophilales</taxon>
        <taxon>Geodermatophilaceae</taxon>
        <taxon>Goekera</taxon>
    </lineage>
</organism>